<organism evidence="7 8">
    <name type="scientific">Paenibacillus profundus</name>
    <dbReference type="NCBI Taxonomy" id="1173085"/>
    <lineage>
        <taxon>Bacteria</taxon>
        <taxon>Bacillati</taxon>
        <taxon>Bacillota</taxon>
        <taxon>Bacilli</taxon>
        <taxon>Bacillales</taxon>
        <taxon>Paenibacillaceae</taxon>
        <taxon>Paenibacillus</taxon>
    </lineage>
</organism>
<comment type="subcellular location">
    <subcellularLocation>
        <location evidence="1">Cell envelope</location>
    </subcellularLocation>
</comment>
<feature type="domain" description="Fe/B12 periplasmic-binding" evidence="6">
    <location>
        <begin position="75"/>
        <end position="335"/>
    </location>
</feature>
<evidence type="ECO:0000313" key="7">
    <source>
        <dbReference type="EMBL" id="MCE5170810.1"/>
    </source>
</evidence>
<sequence>MFQIKKEVVFLTLVLLSIALFGCGGSVNQNEAKEAASSDAADQNTKQAAAGAEQTPQTRIVKDAKGEVEIPAHPLRIADISGSTEELLILGYQPILTGNTDMANPLEMTPNLKEKLKGDLKIAGWFQTPVNIEAVAAAEPDLILAGPTQDKLYEELQKIAPTVAVPYGFNAFRERFAFVAEVFDKKQDMEAWMKEYDDRAQQLHDQITAVTKDETFAVIEATPKEIRIYSSTGVADMIFNDIKLPKAPGTPDPDGWGGKVTSLEGLSSLNPDHLILLFESESNVLEDSKLWAGLTAVQSGNVYRMTSRQNYNEAFTALGKKVVLEQIASDILQKTKS</sequence>
<dbReference type="PROSITE" id="PS51257">
    <property type="entry name" value="PROKAR_LIPOPROTEIN"/>
    <property type="match status" value="1"/>
</dbReference>
<evidence type="ECO:0000256" key="1">
    <source>
        <dbReference type="ARBA" id="ARBA00004196"/>
    </source>
</evidence>
<comment type="similarity">
    <text evidence="2">Belongs to the bacterial solute-binding protein 8 family.</text>
</comment>
<dbReference type="InterPro" id="IPR002491">
    <property type="entry name" value="ABC_transptr_periplasmic_BD"/>
</dbReference>
<evidence type="ECO:0000313" key="8">
    <source>
        <dbReference type="Proteomes" id="UP001199916"/>
    </source>
</evidence>
<keyword evidence="8" id="KW-1185">Reference proteome</keyword>
<dbReference type="PANTHER" id="PTHR30532">
    <property type="entry name" value="IRON III DICITRATE-BINDING PERIPLASMIC PROTEIN"/>
    <property type="match status" value="1"/>
</dbReference>
<name>A0ABS8YFN3_9BACL</name>
<protein>
    <submittedName>
        <fullName evidence="7">ABC transporter substrate-binding protein</fullName>
    </submittedName>
</protein>
<dbReference type="Proteomes" id="UP001199916">
    <property type="component" value="Unassembled WGS sequence"/>
</dbReference>
<dbReference type="PANTHER" id="PTHR30532:SF21">
    <property type="entry name" value="SIDEROPHORE-BINDING LIPOPROTEIN YFIY-RELATED"/>
    <property type="match status" value="1"/>
</dbReference>
<gene>
    <name evidence="7" type="ORF">LQV63_16010</name>
</gene>
<feature type="region of interest" description="Disordered" evidence="5">
    <location>
        <begin position="34"/>
        <end position="56"/>
    </location>
</feature>
<dbReference type="Gene3D" id="3.40.50.1980">
    <property type="entry name" value="Nitrogenase molybdenum iron protein domain"/>
    <property type="match status" value="2"/>
</dbReference>
<dbReference type="InterPro" id="IPR051313">
    <property type="entry name" value="Bact_iron-sidero_bind"/>
</dbReference>
<accession>A0ABS8YFN3</accession>
<dbReference type="Pfam" id="PF01497">
    <property type="entry name" value="Peripla_BP_2"/>
    <property type="match status" value="1"/>
</dbReference>
<proteinExistence type="inferred from homology"/>
<reference evidence="7 8" key="1">
    <citation type="submission" date="2021-11" db="EMBL/GenBank/DDBJ databases">
        <title>Draft genome sequence of Paenibacillus profundus YoMME, a new Gram-positive bacteria with exoelectrogenic properties.</title>
        <authorList>
            <person name="Hubenova Y."/>
            <person name="Hubenova E."/>
            <person name="Manasiev Y."/>
            <person name="Peykov S."/>
            <person name="Mitov M."/>
        </authorList>
    </citation>
    <scope>NUCLEOTIDE SEQUENCE [LARGE SCALE GENOMIC DNA]</scope>
    <source>
        <strain evidence="7 8">YoMME</strain>
    </source>
</reference>
<dbReference type="RefSeq" id="WP_233697449.1">
    <property type="nucleotide sequence ID" value="NZ_JAJNBZ010000012.1"/>
</dbReference>
<keyword evidence="3" id="KW-0813">Transport</keyword>
<comment type="caution">
    <text evidence="7">The sequence shown here is derived from an EMBL/GenBank/DDBJ whole genome shotgun (WGS) entry which is preliminary data.</text>
</comment>
<evidence type="ECO:0000256" key="5">
    <source>
        <dbReference type="SAM" id="MobiDB-lite"/>
    </source>
</evidence>
<dbReference type="EMBL" id="JAJNBZ010000012">
    <property type="protein sequence ID" value="MCE5170810.1"/>
    <property type="molecule type" value="Genomic_DNA"/>
</dbReference>
<keyword evidence="4" id="KW-0732">Signal</keyword>
<evidence type="ECO:0000259" key="6">
    <source>
        <dbReference type="PROSITE" id="PS50983"/>
    </source>
</evidence>
<evidence type="ECO:0000256" key="4">
    <source>
        <dbReference type="ARBA" id="ARBA00022729"/>
    </source>
</evidence>
<dbReference type="PROSITE" id="PS50983">
    <property type="entry name" value="FE_B12_PBP"/>
    <property type="match status" value="1"/>
</dbReference>
<evidence type="ECO:0000256" key="3">
    <source>
        <dbReference type="ARBA" id="ARBA00022448"/>
    </source>
</evidence>
<dbReference type="SUPFAM" id="SSF53807">
    <property type="entry name" value="Helical backbone' metal receptor"/>
    <property type="match status" value="1"/>
</dbReference>
<evidence type="ECO:0000256" key="2">
    <source>
        <dbReference type="ARBA" id="ARBA00008814"/>
    </source>
</evidence>